<feature type="region of interest" description="Disordered" evidence="9">
    <location>
        <begin position="334"/>
        <end position="354"/>
    </location>
</feature>
<dbReference type="PANTHER" id="PTHR45794">
    <property type="entry name" value="LEUCYL-TRNA SYNTHETASE"/>
    <property type="match status" value="1"/>
</dbReference>
<organism evidence="11 12">
    <name type="scientific">Prorocentrum cordatum</name>
    <dbReference type="NCBI Taxonomy" id="2364126"/>
    <lineage>
        <taxon>Eukaryota</taxon>
        <taxon>Sar</taxon>
        <taxon>Alveolata</taxon>
        <taxon>Dinophyceae</taxon>
        <taxon>Prorocentrales</taxon>
        <taxon>Prorocentraceae</taxon>
        <taxon>Prorocentrum</taxon>
    </lineage>
</organism>
<dbReference type="EMBL" id="CAUYUJ010016726">
    <property type="protein sequence ID" value="CAK0868210.1"/>
    <property type="molecule type" value="Genomic_DNA"/>
</dbReference>
<keyword evidence="7" id="KW-0030">Aminoacyl-tRNA synthetase</keyword>
<dbReference type="Pfam" id="PF00133">
    <property type="entry name" value="tRNA-synt_1"/>
    <property type="match status" value="1"/>
</dbReference>
<evidence type="ECO:0000256" key="5">
    <source>
        <dbReference type="ARBA" id="ARBA00022840"/>
    </source>
</evidence>
<evidence type="ECO:0000256" key="7">
    <source>
        <dbReference type="ARBA" id="ARBA00023146"/>
    </source>
</evidence>
<comment type="caution">
    <text evidence="11">The sequence shown here is derived from an EMBL/GenBank/DDBJ whole genome shotgun (WGS) entry which is preliminary data.</text>
</comment>
<keyword evidence="6" id="KW-0648">Protein biosynthesis</keyword>
<evidence type="ECO:0000256" key="2">
    <source>
        <dbReference type="ARBA" id="ARBA00013164"/>
    </source>
</evidence>
<dbReference type="InterPro" id="IPR014729">
    <property type="entry name" value="Rossmann-like_a/b/a_fold"/>
</dbReference>
<evidence type="ECO:0000256" key="3">
    <source>
        <dbReference type="ARBA" id="ARBA00022598"/>
    </source>
</evidence>
<evidence type="ECO:0000259" key="10">
    <source>
        <dbReference type="Pfam" id="PF00133"/>
    </source>
</evidence>
<keyword evidence="5" id="KW-0067">ATP-binding</keyword>
<keyword evidence="4" id="KW-0547">Nucleotide-binding</keyword>
<feature type="compositionally biased region" description="Low complexity" evidence="9">
    <location>
        <begin position="59"/>
        <end position="72"/>
    </location>
</feature>
<evidence type="ECO:0000313" key="11">
    <source>
        <dbReference type="EMBL" id="CAK0868210.1"/>
    </source>
</evidence>
<dbReference type="InterPro" id="IPR009008">
    <property type="entry name" value="Val/Leu/Ile-tRNA-synth_edit"/>
</dbReference>
<feature type="domain" description="Aminoacyl-tRNA synthetase class Ia" evidence="10">
    <location>
        <begin position="2"/>
        <end position="46"/>
    </location>
</feature>
<proteinExistence type="inferred from homology"/>
<reference evidence="11" key="1">
    <citation type="submission" date="2023-10" db="EMBL/GenBank/DDBJ databases">
        <authorList>
            <person name="Chen Y."/>
            <person name="Shah S."/>
            <person name="Dougan E. K."/>
            <person name="Thang M."/>
            <person name="Chan C."/>
        </authorList>
    </citation>
    <scope>NUCLEOTIDE SEQUENCE [LARGE SCALE GENOMIC DNA]</scope>
</reference>
<gene>
    <name evidence="11" type="ORF">PCOR1329_LOCUS54949</name>
</gene>
<dbReference type="SUPFAM" id="SSF52374">
    <property type="entry name" value="Nucleotidylyl transferase"/>
    <property type="match status" value="1"/>
</dbReference>
<name>A0ABN9V692_9DINO</name>
<keyword evidence="12" id="KW-1185">Reference proteome</keyword>
<dbReference type="InterPro" id="IPR002300">
    <property type="entry name" value="aa-tRNA-synth_Ia"/>
</dbReference>
<evidence type="ECO:0000256" key="1">
    <source>
        <dbReference type="ARBA" id="ARBA00005594"/>
    </source>
</evidence>
<dbReference type="InterPro" id="IPR004493">
    <property type="entry name" value="Leu-tRNA-synth_Ia_arc/euk"/>
</dbReference>
<sequence>MNGRLHLGHAFSLTKAEFAARFARLQGKEVLWPFAFHCTGMPIAAAAMKLKGDLESREQPAAAPEALSSSPAESEESTGAPGAFKGKKTKVEQKTGGLSQYDIMKALDIPDDEIPRFVDPEHWLEYFPPLAVADLKRLGVAVDWRRSFITTDVNPAYDMFVRWQFLKLRSKYLANGKRQSIFSIATGQPCADHDRAEGEGVNPQEYTLIKLKVKKLPEGWAAAVGEAEVFFVAATLRPETTMYGQTNCFVLPDLDGEYGLFKMSNGEVFVCTYRAALNMCYQEIWESSKWRTTGRRNLLASWRLRAATWSASHSRHPWQDMTPCTPCPCSPSPWTRGPASSRASRPRRPTITFA</sequence>
<evidence type="ECO:0000256" key="4">
    <source>
        <dbReference type="ARBA" id="ARBA00022741"/>
    </source>
</evidence>
<dbReference type="Gene3D" id="3.40.50.620">
    <property type="entry name" value="HUPs"/>
    <property type="match status" value="1"/>
</dbReference>
<comment type="similarity">
    <text evidence="1">Belongs to the class-I aminoacyl-tRNA synthetase family.</text>
</comment>
<dbReference type="EC" id="6.1.1.4" evidence="2"/>
<evidence type="ECO:0000256" key="9">
    <source>
        <dbReference type="SAM" id="MobiDB-lite"/>
    </source>
</evidence>
<dbReference type="Proteomes" id="UP001189429">
    <property type="component" value="Unassembled WGS sequence"/>
</dbReference>
<protein>
    <recommendedName>
        <fullName evidence="2">leucine--tRNA ligase</fullName>
        <ecNumber evidence="2">6.1.1.4</ecNumber>
    </recommendedName>
    <alternativeName>
        <fullName evidence="8">Leucyl-tRNA synthetase</fullName>
    </alternativeName>
</protein>
<dbReference type="SUPFAM" id="SSF50677">
    <property type="entry name" value="ValRS/IleRS/LeuRS editing domain"/>
    <property type="match status" value="1"/>
</dbReference>
<dbReference type="PANTHER" id="PTHR45794:SF1">
    <property type="entry name" value="LEUCINE--TRNA LIGASE, CYTOPLASMIC"/>
    <property type="match status" value="1"/>
</dbReference>
<evidence type="ECO:0000256" key="6">
    <source>
        <dbReference type="ARBA" id="ARBA00022917"/>
    </source>
</evidence>
<evidence type="ECO:0000313" key="12">
    <source>
        <dbReference type="Proteomes" id="UP001189429"/>
    </source>
</evidence>
<feature type="region of interest" description="Disordered" evidence="9">
    <location>
        <begin position="55"/>
        <end position="91"/>
    </location>
</feature>
<accession>A0ABN9V692</accession>
<evidence type="ECO:0000256" key="8">
    <source>
        <dbReference type="ARBA" id="ARBA00030520"/>
    </source>
</evidence>
<keyword evidence="3" id="KW-0436">Ligase</keyword>